<dbReference type="PANTHER" id="PTHR11562">
    <property type="entry name" value="CATION EFFLUX PROTEIN/ ZINC TRANSPORTER"/>
    <property type="match status" value="1"/>
</dbReference>
<proteinExistence type="predicted"/>
<comment type="subcellular location">
    <subcellularLocation>
        <location evidence="1">Membrane</location>
        <topology evidence="1">Multi-pass membrane protein</topology>
    </subcellularLocation>
</comment>
<dbReference type="Gene3D" id="1.20.1510.10">
    <property type="entry name" value="Cation efflux protein transmembrane domain"/>
    <property type="match status" value="1"/>
</dbReference>
<sequence>MGHHHDHGHHHTNKNVLLFAFLLTASFALLEVITGIIYGSILVFSDGIHMLSDGLSLFLGFVAAMIGVKAATSKYPFGYRRIETIAAFVNGLFLILVPIYVLFQAGYRLFHPQAINSKGMLIVALIGLTVNLIVAWILTKGQKSNLNVRAAALHVLADLLSSVSAIIGAILIWKFNWLWVDSVFSAIVGIVILIGGWKVTKESFRLLMEGSPDEWDVDRVHVDLVKLGVDVKDVRIWGMSEEEQHALVSLKLKDYEKKEWEEAVKNTKTYFEESSKHSKVKVWLTM</sequence>
<dbReference type="InterPro" id="IPR058533">
    <property type="entry name" value="Cation_efflux_TM"/>
</dbReference>
<protein>
    <submittedName>
        <fullName evidence="7">Cobalt-zinc-cadmium resistance protein</fullName>
    </submittedName>
</protein>
<evidence type="ECO:0000256" key="2">
    <source>
        <dbReference type="ARBA" id="ARBA00022692"/>
    </source>
</evidence>
<feature type="transmembrane region" description="Helical" evidence="5">
    <location>
        <begin position="55"/>
        <end position="72"/>
    </location>
</feature>
<reference evidence="7 8" key="1">
    <citation type="submission" date="2015-09" db="EMBL/GenBank/DDBJ databases">
        <title>Bacillus cereus food isolates.</title>
        <authorList>
            <person name="Boekhorst J."/>
        </authorList>
    </citation>
    <scope>NUCLEOTIDE SEQUENCE [LARGE SCALE GENOMIC DNA]</scope>
    <source>
        <strain evidence="7 8">B4088</strain>
    </source>
</reference>
<accession>A0A162PGV0</accession>
<dbReference type="GO" id="GO:0005385">
    <property type="term" value="F:zinc ion transmembrane transporter activity"/>
    <property type="evidence" value="ECO:0007669"/>
    <property type="project" value="TreeGrafter"/>
</dbReference>
<feature type="transmembrane region" description="Helical" evidence="5">
    <location>
        <begin position="16"/>
        <end position="43"/>
    </location>
</feature>
<dbReference type="NCBIfam" id="TIGR01297">
    <property type="entry name" value="CDF"/>
    <property type="match status" value="1"/>
</dbReference>
<gene>
    <name evidence="7" type="ORF">B4088_0410</name>
</gene>
<dbReference type="RefSeq" id="WP_063259641.1">
    <property type="nucleotide sequence ID" value="NZ_LJKE01000015.1"/>
</dbReference>
<keyword evidence="2 5" id="KW-0812">Transmembrane</keyword>
<dbReference type="EMBL" id="LJKE01000015">
    <property type="protein sequence ID" value="KZD71949.1"/>
    <property type="molecule type" value="Genomic_DNA"/>
</dbReference>
<dbReference type="PANTHER" id="PTHR11562:SF17">
    <property type="entry name" value="RE54080P-RELATED"/>
    <property type="match status" value="1"/>
</dbReference>
<dbReference type="PATRIC" id="fig|1396.535.peg.4160"/>
<organism evidence="7 8">
    <name type="scientific">Bacillus cereus</name>
    <dbReference type="NCBI Taxonomy" id="1396"/>
    <lineage>
        <taxon>Bacteria</taxon>
        <taxon>Bacillati</taxon>
        <taxon>Bacillota</taxon>
        <taxon>Bacilli</taxon>
        <taxon>Bacillales</taxon>
        <taxon>Bacillaceae</taxon>
        <taxon>Bacillus</taxon>
        <taxon>Bacillus cereus group</taxon>
    </lineage>
</organism>
<evidence type="ECO:0000256" key="1">
    <source>
        <dbReference type="ARBA" id="ARBA00004141"/>
    </source>
</evidence>
<feature type="transmembrane region" description="Helical" evidence="5">
    <location>
        <begin position="119"/>
        <end position="139"/>
    </location>
</feature>
<dbReference type="SUPFAM" id="SSF161111">
    <property type="entry name" value="Cation efflux protein transmembrane domain-like"/>
    <property type="match status" value="1"/>
</dbReference>
<evidence type="ECO:0000259" key="6">
    <source>
        <dbReference type="Pfam" id="PF01545"/>
    </source>
</evidence>
<evidence type="ECO:0000313" key="7">
    <source>
        <dbReference type="EMBL" id="KZD71949.1"/>
    </source>
</evidence>
<evidence type="ECO:0000256" key="3">
    <source>
        <dbReference type="ARBA" id="ARBA00022989"/>
    </source>
</evidence>
<dbReference type="Pfam" id="PF01545">
    <property type="entry name" value="Cation_efflux"/>
    <property type="match status" value="1"/>
</dbReference>
<evidence type="ECO:0000313" key="8">
    <source>
        <dbReference type="Proteomes" id="UP000076482"/>
    </source>
</evidence>
<comment type="caution">
    <text evidence="7">The sequence shown here is derived from an EMBL/GenBank/DDBJ whole genome shotgun (WGS) entry which is preliminary data.</text>
</comment>
<dbReference type="InterPro" id="IPR027469">
    <property type="entry name" value="Cation_efflux_TMD_sf"/>
</dbReference>
<evidence type="ECO:0000256" key="4">
    <source>
        <dbReference type="ARBA" id="ARBA00023136"/>
    </source>
</evidence>
<evidence type="ECO:0000256" key="5">
    <source>
        <dbReference type="SAM" id="Phobius"/>
    </source>
</evidence>
<feature type="transmembrane region" description="Helical" evidence="5">
    <location>
        <begin position="84"/>
        <end position="107"/>
    </location>
</feature>
<feature type="domain" description="Cation efflux protein transmembrane" evidence="6">
    <location>
        <begin position="17"/>
        <end position="208"/>
    </location>
</feature>
<name>A0A162PGV0_BACCE</name>
<dbReference type="InterPro" id="IPR002524">
    <property type="entry name" value="Cation_efflux"/>
</dbReference>
<keyword evidence="3 5" id="KW-1133">Transmembrane helix</keyword>
<dbReference type="Proteomes" id="UP000076482">
    <property type="component" value="Unassembled WGS sequence"/>
</dbReference>
<feature type="transmembrane region" description="Helical" evidence="5">
    <location>
        <begin position="179"/>
        <end position="199"/>
    </location>
</feature>
<keyword evidence="4 5" id="KW-0472">Membrane</keyword>
<feature type="transmembrane region" description="Helical" evidence="5">
    <location>
        <begin position="151"/>
        <end position="173"/>
    </location>
</feature>
<dbReference type="AlphaFoldDB" id="A0A162PGV0"/>
<dbReference type="InterPro" id="IPR050681">
    <property type="entry name" value="CDF/SLC30A"/>
</dbReference>
<dbReference type="GO" id="GO:0005886">
    <property type="term" value="C:plasma membrane"/>
    <property type="evidence" value="ECO:0007669"/>
    <property type="project" value="TreeGrafter"/>
</dbReference>